<evidence type="ECO:0000256" key="2">
    <source>
        <dbReference type="ARBA" id="ARBA00022723"/>
    </source>
</evidence>
<dbReference type="InterPro" id="IPR032466">
    <property type="entry name" value="Metal_Hydrolase"/>
</dbReference>
<dbReference type="Gene3D" id="2.30.40.10">
    <property type="entry name" value="Urease, subunit C, domain 1"/>
    <property type="match status" value="1"/>
</dbReference>
<evidence type="ECO:0000313" key="7">
    <source>
        <dbReference type="Proteomes" id="UP000004095"/>
    </source>
</evidence>
<dbReference type="EMBL" id="AAWS01000012">
    <property type="protein sequence ID" value="EAY29206.1"/>
    <property type="molecule type" value="Genomic_DNA"/>
</dbReference>
<evidence type="ECO:0000256" key="4">
    <source>
        <dbReference type="ARBA" id="ARBA00022833"/>
    </source>
</evidence>
<proteinExistence type="predicted"/>
<protein>
    <submittedName>
        <fullName evidence="6">Formiminoglutamate deiminase</fullName>
        <ecNumber evidence="6">3.5.3.13</ecNumber>
    </submittedName>
</protein>
<dbReference type="eggNOG" id="COG0402">
    <property type="taxonomic scope" value="Bacteria"/>
</dbReference>
<dbReference type="GO" id="GO:0046872">
    <property type="term" value="F:metal ion binding"/>
    <property type="evidence" value="ECO:0007669"/>
    <property type="project" value="UniProtKB-KW"/>
</dbReference>
<comment type="cofactor">
    <cofactor evidence="1">
        <name>Zn(2+)</name>
        <dbReference type="ChEBI" id="CHEBI:29105"/>
    </cofactor>
</comment>
<dbReference type="InterPro" id="IPR011059">
    <property type="entry name" value="Metal-dep_hydrolase_composite"/>
</dbReference>
<reference evidence="6 7" key="1">
    <citation type="submission" date="2007-01" db="EMBL/GenBank/DDBJ databases">
        <authorList>
            <person name="Haygood M."/>
            <person name="Podell S."/>
            <person name="Anderson C."/>
            <person name="Hopkinson B."/>
            <person name="Roe K."/>
            <person name="Barbeau K."/>
            <person name="Gaasterland T."/>
            <person name="Ferriera S."/>
            <person name="Johnson J."/>
            <person name="Kravitz S."/>
            <person name="Beeson K."/>
            <person name="Sutton G."/>
            <person name="Rogers Y.-H."/>
            <person name="Friedman R."/>
            <person name="Frazier M."/>
            <person name="Venter J.C."/>
        </authorList>
    </citation>
    <scope>NUCLEOTIDE SEQUENCE [LARGE SCALE GENOMIC DNA]</scope>
    <source>
        <strain evidence="6 7">ATCC 23134</strain>
    </source>
</reference>
<evidence type="ECO:0000256" key="3">
    <source>
        <dbReference type="ARBA" id="ARBA00022801"/>
    </source>
</evidence>
<dbReference type="SUPFAM" id="SSF51556">
    <property type="entry name" value="Metallo-dependent hydrolases"/>
    <property type="match status" value="1"/>
</dbReference>
<sequence length="466" mass="51787">MIGQVNMKHFQFKALYQDNEWVAPAYVSVDQEGKIAYLSATPPDSITNIEKVDGYALPGFQNAHSHAFQYAMAGIAERHSGTANPDDFWSWRNAMYQLALNVQPEQMEAIAAMLYAEMVRHGYTSVAEFHYVHHDLTGKPYSNKAALGERLIAAAQKAGIRITLVPIFYQKGGFGQAPTKGQQRFISPDMDSYLDLLEQSQKAARPYAHASVGAGIHSLRAVAPEVIKATCENLPTDIPIHIHVAEQLKEIEDAKVYLGARPVEWLLNNLTLNENYHLVHATHLTEAEVSGLAKKRANVVICPSTEGNLGDGLFPLASFQAQDGQWSIGTDSHIGLNPLEELRWLDYGQRVTTHKRNSFYSPQQTDSGRYALAMATFAGRRAMGHHTNEFFQIGDHFDAVVMDANFPLFAITSLDNLLSTIVYAGDCTATLGTIVNGQWVVQQQRHHAYQDIVADFKQVIASLEYR</sequence>
<dbReference type="Gene3D" id="3.20.20.140">
    <property type="entry name" value="Metal-dependent hydrolases"/>
    <property type="match status" value="1"/>
</dbReference>
<evidence type="ECO:0000256" key="1">
    <source>
        <dbReference type="ARBA" id="ARBA00001947"/>
    </source>
</evidence>
<dbReference type="NCBIfam" id="NF006681">
    <property type="entry name" value="PRK09229.1-2"/>
    <property type="match status" value="1"/>
</dbReference>
<dbReference type="PANTHER" id="PTHR11271:SF48">
    <property type="entry name" value="AMIDOHYDROLASE-RELATED DOMAIN-CONTAINING PROTEIN"/>
    <property type="match status" value="1"/>
</dbReference>
<dbReference type="PANTHER" id="PTHR11271">
    <property type="entry name" value="GUANINE DEAMINASE"/>
    <property type="match status" value="1"/>
</dbReference>
<evidence type="ECO:0000313" key="6">
    <source>
        <dbReference type="EMBL" id="EAY29206.1"/>
    </source>
</evidence>
<keyword evidence="2" id="KW-0479">Metal-binding</keyword>
<dbReference type="RefSeq" id="WP_002696851.1">
    <property type="nucleotide sequence ID" value="NZ_AAWS01000012.1"/>
</dbReference>
<dbReference type="Pfam" id="PF01979">
    <property type="entry name" value="Amidohydro_1"/>
    <property type="match status" value="1"/>
</dbReference>
<comment type="caution">
    <text evidence="6">The sequence shown here is derived from an EMBL/GenBank/DDBJ whole genome shotgun (WGS) entry which is preliminary data.</text>
</comment>
<name>A1ZKI0_MICM2</name>
<keyword evidence="7" id="KW-1185">Reference proteome</keyword>
<dbReference type="NCBIfam" id="TIGR02022">
    <property type="entry name" value="hutF"/>
    <property type="match status" value="1"/>
</dbReference>
<accession>A1ZKI0</accession>
<dbReference type="EC" id="3.5.3.13" evidence="6"/>
<dbReference type="InterPro" id="IPR006680">
    <property type="entry name" value="Amidohydro-rel"/>
</dbReference>
<evidence type="ECO:0000259" key="5">
    <source>
        <dbReference type="Pfam" id="PF01979"/>
    </source>
</evidence>
<dbReference type="AlphaFoldDB" id="A1ZKI0"/>
<feature type="domain" description="Amidohydrolase-related" evidence="5">
    <location>
        <begin position="55"/>
        <end position="440"/>
    </location>
</feature>
<keyword evidence="4" id="KW-0862">Zinc</keyword>
<gene>
    <name evidence="6" type="ORF">M23134_02397</name>
</gene>
<organism evidence="6 7">
    <name type="scientific">Microscilla marina ATCC 23134</name>
    <dbReference type="NCBI Taxonomy" id="313606"/>
    <lineage>
        <taxon>Bacteria</taxon>
        <taxon>Pseudomonadati</taxon>
        <taxon>Bacteroidota</taxon>
        <taxon>Cytophagia</taxon>
        <taxon>Cytophagales</taxon>
        <taxon>Microscillaceae</taxon>
        <taxon>Microscilla</taxon>
    </lineage>
</organism>
<dbReference type="GO" id="GO:0005829">
    <property type="term" value="C:cytosol"/>
    <property type="evidence" value="ECO:0007669"/>
    <property type="project" value="TreeGrafter"/>
</dbReference>
<dbReference type="GO" id="GO:0050416">
    <property type="term" value="F:formimidoylglutamate deiminase activity"/>
    <property type="evidence" value="ECO:0007669"/>
    <property type="project" value="UniProtKB-EC"/>
</dbReference>
<keyword evidence="3 6" id="KW-0378">Hydrolase</keyword>
<dbReference type="InterPro" id="IPR051607">
    <property type="entry name" value="Metallo-dep_hydrolases"/>
</dbReference>
<dbReference type="GO" id="GO:0019239">
    <property type="term" value="F:deaminase activity"/>
    <property type="evidence" value="ECO:0007669"/>
    <property type="project" value="TreeGrafter"/>
</dbReference>
<dbReference type="Proteomes" id="UP000004095">
    <property type="component" value="Unassembled WGS sequence"/>
</dbReference>
<dbReference type="InterPro" id="IPR010252">
    <property type="entry name" value="HutF"/>
</dbReference>